<dbReference type="AlphaFoldDB" id="A0ABD3JGW0"/>
<evidence type="ECO:0000256" key="1">
    <source>
        <dbReference type="ARBA" id="ARBA00004167"/>
    </source>
</evidence>
<evidence type="ECO:0000256" key="6">
    <source>
        <dbReference type="ARBA" id="ARBA00023136"/>
    </source>
</evidence>
<evidence type="ECO:0000256" key="3">
    <source>
        <dbReference type="ARBA" id="ARBA00022692"/>
    </source>
</evidence>
<reference evidence="11 12" key="1">
    <citation type="submission" date="2024-11" db="EMBL/GenBank/DDBJ databases">
        <title>Chromosome-level genome assembly of Eucalyptus globulus Labill. provides insights into its genome evolution.</title>
        <authorList>
            <person name="Li X."/>
        </authorList>
    </citation>
    <scope>NUCLEOTIDE SEQUENCE [LARGE SCALE GENOMIC DNA]</scope>
    <source>
        <strain evidence="11">CL2024</strain>
        <tissue evidence="11">Fresh tender leaves</tissue>
    </source>
</reference>
<feature type="domain" description="Trichome birefringence-like N-terminal" evidence="10">
    <location>
        <begin position="87"/>
        <end position="139"/>
    </location>
</feature>
<proteinExistence type="inferred from homology"/>
<comment type="subcellular location">
    <subcellularLocation>
        <location evidence="1">Membrane</location>
        <topology evidence="1">Single-pass membrane protein</topology>
    </subcellularLocation>
</comment>
<name>A0ABD3JGW0_EUCGL</name>
<evidence type="ECO:0000313" key="11">
    <source>
        <dbReference type="EMBL" id="KAL3723180.1"/>
    </source>
</evidence>
<evidence type="ECO:0000259" key="10">
    <source>
        <dbReference type="Pfam" id="PF14416"/>
    </source>
</evidence>
<evidence type="ECO:0000256" key="5">
    <source>
        <dbReference type="ARBA" id="ARBA00022989"/>
    </source>
</evidence>
<protein>
    <recommendedName>
        <fullName evidence="13">Trichome birefringence-like N-terminal domain-containing protein</fullName>
    </recommendedName>
</protein>
<evidence type="ECO:0008006" key="13">
    <source>
        <dbReference type="Google" id="ProtNLM"/>
    </source>
</evidence>
<keyword evidence="12" id="KW-1185">Reference proteome</keyword>
<accession>A0ABD3JGW0</accession>
<dbReference type="InterPro" id="IPR026057">
    <property type="entry name" value="TBL_C"/>
</dbReference>
<evidence type="ECO:0000256" key="4">
    <source>
        <dbReference type="ARBA" id="ARBA00022968"/>
    </source>
</evidence>
<evidence type="ECO:0000259" key="9">
    <source>
        <dbReference type="Pfam" id="PF13839"/>
    </source>
</evidence>
<sequence>MKPSCPVQDRTHKKDTRHHNHGGGNGGGSAASAAAAAAPPALPPFLFFALLLATLFTLFMLFSPSPLTIKRDLQQDGSSASIRHQQDCDLYRGHWVPDFRASSYTNSSCATIPDSKNCFRHGRIDTDFLNWRWKPDGCELPRFDPRAFLGMVRGKTLAFVGDSVARNHMESLLCLLSQEETPVDVFKDSEDRFRTWYFRRHEFTLKILWSKFLVMANEEVINGSSTGTFSLNLDEVDGEWAQEVPTVDIAVVSSAHWFFRKLYLYEQKRLVGCVYCNEPNVTSYGPEHAVRMSFRAALDHINGCSRRTTTLLRTFSPAHFENGTWDTGGACARTGPYEEGEIDLGGSEWGFRKVQMEEMERAKVVGRERGKRFGAVDVTRAMLMRPDGHPGEHWGNKWMRGYNDCVHWCLPGPIDVWNDFLMAALRLEGGMNS</sequence>
<dbReference type="Proteomes" id="UP001634007">
    <property type="component" value="Unassembled WGS sequence"/>
</dbReference>
<comment type="similarity">
    <text evidence="2">Belongs to the PC-esterase family. TBL subfamily.</text>
</comment>
<dbReference type="PANTHER" id="PTHR32285">
    <property type="entry name" value="PROTEIN TRICHOME BIREFRINGENCE-LIKE 9-RELATED"/>
    <property type="match status" value="1"/>
</dbReference>
<gene>
    <name evidence="11" type="ORF">ACJRO7_035370</name>
</gene>
<keyword evidence="6 8" id="KW-0472">Membrane</keyword>
<keyword evidence="5 8" id="KW-1133">Transmembrane helix</keyword>
<dbReference type="Pfam" id="PF14416">
    <property type="entry name" value="PMR5N"/>
    <property type="match status" value="1"/>
</dbReference>
<feature type="transmembrane region" description="Helical" evidence="8">
    <location>
        <begin position="45"/>
        <end position="62"/>
    </location>
</feature>
<dbReference type="PANTHER" id="PTHR32285:SF28">
    <property type="entry name" value="XYLOGLUCAN O-ACETYLTRANSFERASE 2"/>
    <property type="match status" value="1"/>
</dbReference>
<feature type="domain" description="Trichome birefringence-like C-terminal" evidence="9">
    <location>
        <begin position="140"/>
        <end position="423"/>
    </location>
</feature>
<evidence type="ECO:0000256" key="7">
    <source>
        <dbReference type="SAM" id="MobiDB-lite"/>
    </source>
</evidence>
<dbReference type="InterPro" id="IPR025846">
    <property type="entry name" value="TBL_N"/>
</dbReference>
<dbReference type="EMBL" id="JBJKBG010000009">
    <property type="protein sequence ID" value="KAL3723180.1"/>
    <property type="molecule type" value="Genomic_DNA"/>
</dbReference>
<feature type="region of interest" description="Disordered" evidence="7">
    <location>
        <begin position="1"/>
        <end position="32"/>
    </location>
</feature>
<evidence type="ECO:0000313" key="12">
    <source>
        <dbReference type="Proteomes" id="UP001634007"/>
    </source>
</evidence>
<organism evidence="11 12">
    <name type="scientific">Eucalyptus globulus</name>
    <name type="common">Tasmanian blue gum</name>
    <dbReference type="NCBI Taxonomy" id="34317"/>
    <lineage>
        <taxon>Eukaryota</taxon>
        <taxon>Viridiplantae</taxon>
        <taxon>Streptophyta</taxon>
        <taxon>Embryophyta</taxon>
        <taxon>Tracheophyta</taxon>
        <taxon>Spermatophyta</taxon>
        <taxon>Magnoliopsida</taxon>
        <taxon>eudicotyledons</taxon>
        <taxon>Gunneridae</taxon>
        <taxon>Pentapetalae</taxon>
        <taxon>rosids</taxon>
        <taxon>malvids</taxon>
        <taxon>Myrtales</taxon>
        <taxon>Myrtaceae</taxon>
        <taxon>Myrtoideae</taxon>
        <taxon>Eucalypteae</taxon>
        <taxon>Eucalyptus</taxon>
    </lineage>
</organism>
<dbReference type="InterPro" id="IPR029962">
    <property type="entry name" value="TBL"/>
</dbReference>
<dbReference type="GO" id="GO:0016020">
    <property type="term" value="C:membrane"/>
    <property type="evidence" value="ECO:0007669"/>
    <property type="project" value="UniProtKB-SubCell"/>
</dbReference>
<feature type="compositionally biased region" description="Basic residues" evidence="7">
    <location>
        <begin position="11"/>
        <end position="21"/>
    </location>
</feature>
<dbReference type="Pfam" id="PF13839">
    <property type="entry name" value="PC-Esterase"/>
    <property type="match status" value="1"/>
</dbReference>
<keyword evidence="4" id="KW-0735">Signal-anchor</keyword>
<evidence type="ECO:0000256" key="2">
    <source>
        <dbReference type="ARBA" id="ARBA00007727"/>
    </source>
</evidence>
<comment type="caution">
    <text evidence="11">The sequence shown here is derived from an EMBL/GenBank/DDBJ whole genome shotgun (WGS) entry which is preliminary data.</text>
</comment>
<evidence type="ECO:0000256" key="8">
    <source>
        <dbReference type="SAM" id="Phobius"/>
    </source>
</evidence>
<keyword evidence="3 8" id="KW-0812">Transmembrane</keyword>